<reference evidence="1" key="1">
    <citation type="submission" date="2023-03" db="EMBL/GenBank/DDBJ databases">
        <title>Massive genome expansion in bonnet fungi (Mycena s.s.) driven by repeated elements and novel gene families across ecological guilds.</title>
        <authorList>
            <consortium name="Lawrence Berkeley National Laboratory"/>
            <person name="Harder C.B."/>
            <person name="Miyauchi S."/>
            <person name="Viragh M."/>
            <person name="Kuo A."/>
            <person name="Thoen E."/>
            <person name="Andreopoulos B."/>
            <person name="Lu D."/>
            <person name="Skrede I."/>
            <person name="Drula E."/>
            <person name="Henrissat B."/>
            <person name="Morin E."/>
            <person name="Kohler A."/>
            <person name="Barry K."/>
            <person name="LaButti K."/>
            <person name="Morin E."/>
            <person name="Salamov A."/>
            <person name="Lipzen A."/>
            <person name="Mereny Z."/>
            <person name="Hegedus B."/>
            <person name="Baldrian P."/>
            <person name="Stursova M."/>
            <person name="Weitz H."/>
            <person name="Taylor A."/>
            <person name="Grigoriev I.V."/>
            <person name="Nagy L.G."/>
            <person name="Martin F."/>
            <person name="Kauserud H."/>
        </authorList>
    </citation>
    <scope>NUCLEOTIDE SEQUENCE</scope>
    <source>
        <strain evidence="1">CBHHK182m</strain>
    </source>
</reference>
<dbReference type="AlphaFoldDB" id="A0AAD7MSC3"/>
<accession>A0AAD7MSC3</accession>
<evidence type="ECO:0000313" key="2">
    <source>
        <dbReference type="Proteomes" id="UP001215598"/>
    </source>
</evidence>
<sequence length="355" mass="38169">MTSGLSATSTTNDIDSLTDGWRFLIPEISCHWLSDVTVRALSSERMNRDAGYKPGLLWIIAPSPARRIDIMHRVLLTTSLTALATVASAQILAPVNGNNYTIYNAHNNRCANLIGSDTNEYVPVIMAACNGLTNQLWTAHVNPTDATLVSFSSAAVPGSWLSYSTAEIVGGPDSMHQLTIALYTPYDWYIGASPFIAASSSSTSGVLTSGKLRVALEAIDSGKAGPAQLIFVPRVDTYRVQNMTPETVHSANLQVASTDRDSVRLRVPRTGHRRKSPPLGWFQGGAGETVYGDNFHGQLSGRRSAEFEFTGEKEHAGEGWFTIAAEVAKGVFAVRTPPGPLAKYKLLKSPSALST</sequence>
<evidence type="ECO:0000313" key="1">
    <source>
        <dbReference type="EMBL" id="KAJ7731045.1"/>
    </source>
</evidence>
<dbReference type="Gene3D" id="2.80.10.50">
    <property type="match status" value="1"/>
</dbReference>
<name>A0AAD7MSC3_9AGAR</name>
<dbReference type="InterPro" id="IPR035992">
    <property type="entry name" value="Ricin_B-like_lectins"/>
</dbReference>
<dbReference type="EMBL" id="JARKIB010000155">
    <property type="protein sequence ID" value="KAJ7731045.1"/>
    <property type="molecule type" value="Genomic_DNA"/>
</dbReference>
<proteinExistence type="predicted"/>
<comment type="caution">
    <text evidence="1">The sequence shown here is derived from an EMBL/GenBank/DDBJ whole genome shotgun (WGS) entry which is preliminary data.</text>
</comment>
<organism evidence="1 2">
    <name type="scientific">Mycena metata</name>
    <dbReference type="NCBI Taxonomy" id="1033252"/>
    <lineage>
        <taxon>Eukaryota</taxon>
        <taxon>Fungi</taxon>
        <taxon>Dikarya</taxon>
        <taxon>Basidiomycota</taxon>
        <taxon>Agaricomycotina</taxon>
        <taxon>Agaricomycetes</taxon>
        <taxon>Agaricomycetidae</taxon>
        <taxon>Agaricales</taxon>
        <taxon>Marasmiineae</taxon>
        <taxon>Mycenaceae</taxon>
        <taxon>Mycena</taxon>
    </lineage>
</organism>
<protein>
    <recommendedName>
        <fullName evidence="3">Ricin B lectin domain-containing protein</fullName>
    </recommendedName>
</protein>
<dbReference type="Proteomes" id="UP001215598">
    <property type="component" value="Unassembled WGS sequence"/>
</dbReference>
<evidence type="ECO:0008006" key="3">
    <source>
        <dbReference type="Google" id="ProtNLM"/>
    </source>
</evidence>
<dbReference type="SUPFAM" id="SSF50370">
    <property type="entry name" value="Ricin B-like lectins"/>
    <property type="match status" value="1"/>
</dbReference>
<dbReference type="CDD" id="cd00161">
    <property type="entry name" value="beta-trefoil_Ricin-like"/>
    <property type="match status" value="1"/>
</dbReference>
<keyword evidence="2" id="KW-1185">Reference proteome</keyword>
<gene>
    <name evidence="1" type="ORF">B0H16DRAFT_1773367</name>
</gene>